<evidence type="ECO:0000259" key="5">
    <source>
        <dbReference type="SMART" id="SM00547"/>
    </source>
</evidence>
<dbReference type="InterPro" id="IPR001876">
    <property type="entry name" value="Znf_RanBP2"/>
</dbReference>
<dbReference type="AlphaFoldDB" id="A0A427YL76"/>
<accession>A0A427YL76</accession>
<feature type="domain" description="RanBP2-type" evidence="5">
    <location>
        <begin position="650"/>
        <end position="675"/>
    </location>
</feature>
<keyword evidence="7" id="KW-1185">Reference proteome</keyword>
<evidence type="ECO:0000256" key="2">
    <source>
        <dbReference type="ARBA" id="ARBA00022771"/>
    </source>
</evidence>
<comment type="caution">
    <text evidence="6">The sequence shown here is derived from an EMBL/GenBank/DDBJ whole genome shotgun (WGS) entry which is preliminary data.</text>
</comment>
<feature type="compositionally biased region" description="Low complexity" evidence="4">
    <location>
        <begin position="688"/>
        <end position="698"/>
    </location>
</feature>
<dbReference type="Proteomes" id="UP000279259">
    <property type="component" value="Unassembled WGS sequence"/>
</dbReference>
<dbReference type="OrthoDB" id="79830at2759"/>
<dbReference type="GO" id="GO:0008270">
    <property type="term" value="F:zinc ion binding"/>
    <property type="evidence" value="ECO:0007669"/>
    <property type="project" value="UniProtKB-KW"/>
</dbReference>
<feature type="compositionally biased region" description="Low complexity" evidence="4">
    <location>
        <begin position="63"/>
        <end position="85"/>
    </location>
</feature>
<feature type="region of interest" description="Disordered" evidence="4">
    <location>
        <begin position="678"/>
        <end position="698"/>
    </location>
</feature>
<feature type="region of interest" description="Disordered" evidence="4">
    <location>
        <begin position="618"/>
        <end position="648"/>
    </location>
</feature>
<evidence type="ECO:0000313" key="6">
    <source>
        <dbReference type="EMBL" id="RSH91868.1"/>
    </source>
</evidence>
<feature type="compositionally biased region" description="Low complexity" evidence="4">
    <location>
        <begin position="342"/>
        <end position="354"/>
    </location>
</feature>
<dbReference type="Gene3D" id="4.10.1060.10">
    <property type="entry name" value="Zinc finger, RanBP2-type"/>
    <property type="match status" value="1"/>
</dbReference>
<feature type="region of interest" description="Disordered" evidence="4">
    <location>
        <begin position="116"/>
        <end position="387"/>
    </location>
</feature>
<feature type="region of interest" description="Disordered" evidence="4">
    <location>
        <begin position="515"/>
        <end position="557"/>
    </location>
</feature>
<feature type="domain" description="RanBP2-type" evidence="5">
    <location>
        <begin position="715"/>
        <end position="740"/>
    </location>
</feature>
<dbReference type="SMART" id="SM00547">
    <property type="entry name" value="ZnF_RBZ"/>
    <property type="match status" value="3"/>
</dbReference>
<feature type="domain" description="RanBP2-type" evidence="5">
    <location>
        <begin position="781"/>
        <end position="806"/>
    </location>
</feature>
<keyword evidence="1" id="KW-0479">Metal-binding</keyword>
<keyword evidence="3" id="KW-0862">Zinc</keyword>
<evidence type="ECO:0000313" key="7">
    <source>
        <dbReference type="Proteomes" id="UP000279259"/>
    </source>
</evidence>
<feature type="region of interest" description="Disordered" evidence="4">
    <location>
        <begin position="473"/>
        <end position="503"/>
    </location>
</feature>
<gene>
    <name evidence="6" type="ORF">EHS25_009238</name>
</gene>
<feature type="region of interest" description="Disordered" evidence="4">
    <location>
        <begin position="1"/>
        <end position="85"/>
    </location>
</feature>
<evidence type="ECO:0000256" key="3">
    <source>
        <dbReference type="ARBA" id="ARBA00022833"/>
    </source>
</evidence>
<feature type="compositionally biased region" description="Low complexity" evidence="4">
    <location>
        <begin position="249"/>
        <end position="276"/>
    </location>
</feature>
<organism evidence="6 7">
    <name type="scientific">Saitozyma podzolica</name>
    <dbReference type="NCBI Taxonomy" id="1890683"/>
    <lineage>
        <taxon>Eukaryota</taxon>
        <taxon>Fungi</taxon>
        <taxon>Dikarya</taxon>
        <taxon>Basidiomycota</taxon>
        <taxon>Agaricomycotina</taxon>
        <taxon>Tremellomycetes</taxon>
        <taxon>Tremellales</taxon>
        <taxon>Trimorphomycetaceae</taxon>
        <taxon>Saitozyma</taxon>
    </lineage>
</organism>
<proteinExistence type="predicted"/>
<dbReference type="STRING" id="1890683.A0A427YL76"/>
<dbReference type="EMBL" id="RSCD01000007">
    <property type="protein sequence ID" value="RSH91868.1"/>
    <property type="molecule type" value="Genomic_DNA"/>
</dbReference>
<evidence type="ECO:0000256" key="1">
    <source>
        <dbReference type="ARBA" id="ARBA00022723"/>
    </source>
</evidence>
<reference evidence="6 7" key="1">
    <citation type="submission" date="2018-11" db="EMBL/GenBank/DDBJ databases">
        <title>Genome sequence of Saitozyma podzolica DSM 27192.</title>
        <authorList>
            <person name="Aliyu H."/>
            <person name="Gorte O."/>
            <person name="Ochsenreither K."/>
        </authorList>
    </citation>
    <scope>NUCLEOTIDE SEQUENCE [LARGE SCALE GENOMIC DNA]</scope>
    <source>
        <strain evidence="6 7">DSM 27192</strain>
    </source>
</reference>
<protein>
    <recommendedName>
        <fullName evidence="5">RanBP2-type domain-containing protein</fullName>
    </recommendedName>
</protein>
<evidence type="ECO:0000256" key="4">
    <source>
        <dbReference type="SAM" id="MobiDB-lite"/>
    </source>
</evidence>
<sequence length="808" mass="85330">MPGSLAAIKPSPSMPALPTSSRRALLPLTGKSSLPPRAAIPSFQSTTEKAFAPNTPSIPAPAPSGSLPLARSSSSSSLPSSQPGSAALAAFLAAKQGEELTPEDFEVIDALTRNMKHGSQAGSPPKNERYGGWAAGTFRSTPGASRPYSTREAGGVSGVFAEPSNGFSLGRDTPTKSLLSNGRPTPVYLGPGMSPRRMLPSIKKPGLRPLITFDHQKKVEEQEQEDVEATAKKRKLVGGAAKDIPTPVPSASISSSRSMPNLSAAAESSSMAAARAASRHFEGSPAPAPVAETPRPSAVAIGKKRAADIMLELIQQDEETGGHKTPEPMIFNPYDRSHLRKSSSQSGGSSNSQSTPNHKVAAPGKSILRSSTSTPLRGAAARLEASRTKSTNFFDRFKSSAVGQTSPQKAVRIELPDGAAENEVEHYNSPDDYMVELQKKLEIARKAARESQRLSAAIARRAVPALYREAEEQPVVENDAEVTPLPAPQLETREQALPSPRPAVTMAEEVPSALVPTPPQEAATPKFSTSFSLAPPPMKEDDTVTSPPTEPSVSLPRSDADAVYLSARDAALAVAEAALPFYPFTLPSVPKPSQEDSTARAKAEAMKRAAPTYEFKMPEPGDESSPAMPADQGVTQIGLPGSKKPQLAPRPWKCSLCGAPNLGSVIDKCQFCDIPRPPRPTSAPSAPPASTSVPTSTSNFTPFSLPLPQAPKVDGEWTCAHCMLKQPAAMTEKCSICDCPRSKPAGLAPSSPTNLSQAPIRLPTAPNFALPPRLTQKKDDGGWDCPECMIRNPAMAVDKCLACEHKRP</sequence>
<name>A0A427YL76_9TREE</name>
<feature type="compositionally biased region" description="Pro residues" evidence="4">
    <location>
        <begin position="678"/>
        <end position="687"/>
    </location>
</feature>
<keyword evidence="2" id="KW-0863">Zinc-finger</keyword>